<dbReference type="RefSeq" id="WP_146579681.1">
    <property type="nucleotide sequence ID" value="NZ_SJPM01000010.1"/>
</dbReference>
<name>A0A5C6A171_9BACT</name>
<dbReference type="InterPro" id="IPR000477">
    <property type="entry name" value="RT_dom"/>
</dbReference>
<dbReference type="GO" id="GO:0003723">
    <property type="term" value="F:RNA binding"/>
    <property type="evidence" value="ECO:0007669"/>
    <property type="project" value="InterPro"/>
</dbReference>
<dbReference type="AlphaFoldDB" id="A0A5C6A171"/>
<feature type="domain" description="Reverse transcriptase" evidence="11">
    <location>
        <begin position="343"/>
        <end position="575"/>
    </location>
</feature>
<reference evidence="12 13" key="1">
    <citation type="submission" date="2019-02" db="EMBL/GenBank/DDBJ databases">
        <title>Deep-cultivation of Planctomycetes and their phenomic and genomic characterization uncovers novel biology.</title>
        <authorList>
            <person name="Wiegand S."/>
            <person name="Jogler M."/>
            <person name="Boedeker C."/>
            <person name="Pinto D."/>
            <person name="Vollmers J."/>
            <person name="Rivas-Marin E."/>
            <person name="Kohn T."/>
            <person name="Peeters S.H."/>
            <person name="Heuer A."/>
            <person name="Rast P."/>
            <person name="Oberbeckmann S."/>
            <person name="Bunk B."/>
            <person name="Jeske O."/>
            <person name="Meyerdierks A."/>
            <person name="Storesund J.E."/>
            <person name="Kallscheuer N."/>
            <person name="Luecker S."/>
            <person name="Lage O.M."/>
            <person name="Pohl T."/>
            <person name="Merkel B.J."/>
            <person name="Hornburger P."/>
            <person name="Mueller R.-W."/>
            <person name="Bruemmer F."/>
            <person name="Labrenz M."/>
            <person name="Spormann A.M."/>
            <person name="Op Den Camp H."/>
            <person name="Overmann J."/>
            <person name="Amann R."/>
            <person name="Jetten M.S.M."/>
            <person name="Mascher T."/>
            <person name="Medema M.H."/>
            <person name="Devos D.P."/>
            <person name="Kaster A.-K."/>
            <person name="Ovreas L."/>
            <person name="Rohde M."/>
            <person name="Galperin M.Y."/>
            <person name="Jogler C."/>
        </authorList>
    </citation>
    <scope>NUCLEOTIDE SEQUENCE [LARGE SCALE GENOMIC DNA]</scope>
    <source>
        <strain evidence="12 13">Pla100</strain>
    </source>
</reference>
<dbReference type="EC" id="2.7.7.49" evidence="1"/>
<organism evidence="12 13">
    <name type="scientific">Neorhodopirellula pilleata</name>
    <dbReference type="NCBI Taxonomy" id="2714738"/>
    <lineage>
        <taxon>Bacteria</taxon>
        <taxon>Pseudomonadati</taxon>
        <taxon>Planctomycetota</taxon>
        <taxon>Planctomycetia</taxon>
        <taxon>Pirellulales</taxon>
        <taxon>Pirellulaceae</taxon>
        <taxon>Neorhodopirellula</taxon>
    </lineage>
</organism>
<feature type="compositionally biased region" description="Low complexity" evidence="10">
    <location>
        <begin position="109"/>
        <end position="122"/>
    </location>
</feature>
<dbReference type="GO" id="GO:0051607">
    <property type="term" value="P:defense response to virus"/>
    <property type="evidence" value="ECO:0007669"/>
    <property type="project" value="UniProtKB-KW"/>
</dbReference>
<dbReference type="Proteomes" id="UP000316213">
    <property type="component" value="Unassembled WGS sequence"/>
</dbReference>
<evidence type="ECO:0000256" key="4">
    <source>
        <dbReference type="ARBA" id="ARBA00022723"/>
    </source>
</evidence>
<comment type="catalytic activity">
    <reaction evidence="9">
        <text>DNA(n) + a 2'-deoxyribonucleoside 5'-triphosphate = DNA(n+1) + diphosphate</text>
        <dbReference type="Rhea" id="RHEA:22508"/>
        <dbReference type="Rhea" id="RHEA-COMP:17339"/>
        <dbReference type="Rhea" id="RHEA-COMP:17340"/>
        <dbReference type="ChEBI" id="CHEBI:33019"/>
        <dbReference type="ChEBI" id="CHEBI:61560"/>
        <dbReference type="ChEBI" id="CHEBI:173112"/>
        <dbReference type="EC" id="2.7.7.49"/>
    </reaction>
</comment>
<dbReference type="OrthoDB" id="9788687at2"/>
<evidence type="ECO:0000256" key="3">
    <source>
        <dbReference type="ARBA" id="ARBA00022695"/>
    </source>
</evidence>
<keyword evidence="6 12" id="KW-0695">RNA-directed DNA polymerase</keyword>
<sequence>MDNNARQIVTTITRRRAAAGESFTAFDITTEARGQGAFVPHGEARDLVQALFQGGEMGAAYRRTVIDLGGGARPFVYHRFDVDARTYQTPSGSRPIVPTPTPAAPVPNAPTADTSSSSPPTNQGGLIRRVMNFLGGSARSDVAANNPSASTFGGAAAPPSRRKTLNLDASAFLPITRDEMMRESRTSLFWSGAWFGRLDLIPPTTDRRTLLIDRGMMSAGLLSAEQLAEIHRIGELYSKYAKDLQVIQHAGQVAGQAAVDADRKARAEARQKKKAEAQEKREKRRAEIEHRKRNDIVFLGRRVSGGLADRESDVGKLRSLELPVLSTPAELAAAMDLAISDLRWLAYHADVATRSHYVSFDIQKKSGGLRRLSAPHKRLKAAQSWILENVLGSAVVHDAAHGFVPGRSTITGAKEHIGQAIVLNADLENFFPSIHWTRVRKVFQTLGYSPAVATILALVCTECPRREVQFNGQAMYVATGPRGLPQGACTSPMLSNMVALRLDRRLAGLANKFEMKYTRYADDLTLSGGDELGRRLGYVMARLRHIAVDEGFAINESKTRVQRRHQAQSVTGLIVNDRVSVSRSELRRLRAILHSAKSQGLESQNRDDHPDYRGYLTGLLAYVAATRPALAAEMKRELDSIRN</sequence>
<keyword evidence="4" id="KW-0479">Metal-binding</keyword>
<dbReference type="EMBL" id="SJPM01000010">
    <property type="protein sequence ID" value="TWT92958.1"/>
    <property type="molecule type" value="Genomic_DNA"/>
</dbReference>
<evidence type="ECO:0000313" key="13">
    <source>
        <dbReference type="Proteomes" id="UP000316213"/>
    </source>
</evidence>
<dbReference type="GO" id="GO:0046872">
    <property type="term" value="F:metal ion binding"/>
    <property type="evidence" value="ECO:0007669"/>
    <property type="project" value="UniProtKB-KW"/>
</dbReference>
<evidence type="ECO:0000259" key="11">
    <source>
        <dbReference type="PROSITE" id="PS50878"/>
    </source>
</evidence>
<comment type="caution">
    <text evidence="12">The sequence shown here is derived from an EMBL/GenBank/DDBJ whole genome shotgun (WGS) entry which is preliminary data.</text>
</comment>
<evidence type="ECO:0000313" key="12">
    <source>
        <dbReference type="EMBL" id="TWT92958.1"/>
    </source>
</evidence>
<dbReference type="PROSITE" id="PS50878">
    <property type="entry name" value="RT_POL"/>
    <property type="match status" value="1"/>
</dbReference>
<proteinExistence type="inferred from homology"/>
<dbReference type="PANTHER" id="PTHR34047:SF7">
    <property type="entry name" value="RNA-DIRECTED DNA POLYMERASE"/>
    <property type="match status" value="1"/>
</dbReference>
<evidence type="ECO:0000256" key="2">
    <source>
        <dbReference type="ARBA" id="ARBA00022679"/>
    </source>
</evidence>
<evidence type="ECO:0000256" key="5">
    <source>
        <dbReference type="ARBA" id="ARBA00022842"/>
    </source>
</evidence>
<keyword evidence="5" id="KW-0460">Magnesium</keyword>
<keyword evidence="2" id="KW-0808">Transferase</keyword>
<feature type="compositionally biased region" description="Pro residues" evidence="10">
    <location>
        <begin position="97"/>
        <end position="108"/>
    </location>
</feature>
<dbReference type="InterPro" id="IPR051083">
    <property type="entry name" value="GrpII_Intron_Splice-Mob/Def"/>
</dbReference>
<evidence type="ECO:0000256" key="8">
    <source>
        <dbReference type="ARBA" id="ARBA00034120"/>
    </source>
</evidence>
<gene>
    <name evidence="12" type="ORF">Pla100_42740</name>
</gene>
<dbReference type="InterPro" id="IPR000123">
    <property type="entry name" value="Reverse_transcriptase_msDNA"/>
</dbReference>
<dbReference type="PRINTS" id="PR00866">
    <property type="entry name" value="RNADNAPOLMS"/>
</dbReference>
<keyword evidence="13" id="KW-1185">Reference proteome</keyword>
<evidence type="ECO:0000256" key="10">
    <source>
        <dbReference type="SAM" id="MobiDB-lite"/>
    </source>
</evidence>
<dbReference type="InterPro" id="IPR043502">
    <property type="entry name" value="DNA/RNA_pol_sf"/>
</dbReference>
<dbReference type="Pfam" id="PF00078">
    <property type="entry name" value="RVT_1"/>
    <property type="match status" value="1"/>
</dbReference>
<evidence type="ECO:0000256" key="9">
    <source>
        <dbReference type="ARBA" id="ARBA00048173"/>
    </source>
</evidence>
<feature type="region of interest" description="Disordered" evidence="10">
    <location>
        <begin position="264"/>
        <end position="287"/>
    </location>
</feature>
<evidence type="ECO:0000256" key="7">
    <source>
        <dbReference type="ARBA" id="ARBA00023118"/>
    </source>
</evidence>
<evidence type="ECO:0000256" key="6">
    <source>
        <dbReference type="ARBA" id="ARBA00022918"/>
    </source>
</evidence>
<feature type="region of interest" description="Disordered" evidence="10">
    <location>
        <begin position="88"/>
        <end position="125"/>
    </location>
</feature>
<comment type="similarity">
    <text evidence="8">Belongs to the bacterial reverse transcriptase family.</text>
</comment>
<keyword evidence="3" id="KW-0548">Nucleotidyltransferase</keyword>
<evidence type="ECO:0000256" key="1">
    <source>
        <dbReference type="ARBA" id="ARBA00012493"/>
    </source>
</evidence>
<dbReference type="PANTHER" id="PTHR34047">
    <property type="entry name" value="NUCLEAR INTRON MATURASE 1, MITOCHONDRIAL-RELATED"/>
    <property type="match status" value="1"/>
</dbReference>
<dbReference type="GO" id="GO:0003964">
    <property type="term" value="F:RNA-directed DNA polymerase activity"/>
    <property type="evidence" value="ECO:0007669"/>
    <property type="project" value="UniProtKB-KW"/>
</dbReference>
<accession>A0A5C6A171</accession>
<keyword evidence="7" id="KW-0051">Antiviral defense</keyword>
<protein>
    <recommendedName>
        <fullName evidence="1">RNA-directed DNA polymerase</fullName>
        <ecNumber evidence="1">2.7.7.49</ecNumber>
    </recommendedName>
</protein>
<dbReference type="CDD" id="cd03487">
    <property type="entry name" value="RT_Bac_retron_II"/>
    <property type="match status" value="1"/>
</dbReference>
<dbReference type="SUPFAM" id="SSF56672">
    <property type="entry name" value="DNA/RNA polymerases"/>
    <property type="match status" value="1"/>
</dbReference>